<organism evidence="2 3">
    <name type="scientific">Prunus yedoensis var. nudiflora</name>
    <dbReference type="NCBI Taxonomy" id="2094558"/>
    <lineage>
        <taxon>Eukaryota</taxon>
        <taxon>Viridiplantae</taxon>
        <taxon>Streptophyta</taxon>
        <taxon>Embryophyta</taxon>
        <taxon>Tracheophyta</taxon>
        <taxon>Spermatophyta</taxon>
        <taxon>Magnoliopsida</taxon>
        <taxon>eudicotyledons</taxon>
        <taxon>Gunneridae</taxon>
        <taxon>Pentapetalae</taxon>
        <taxon>rosids</taxon>
        <taxon>fabids</taxon>
        <taxon>Rosales</taxon>
        <taxon>Rosaceae</taxon>
        <taxon>Amygdaloideae</taxon>
        <taxon>Amygdaleae</taxon>
        <taxon>Prunus</taxon>
    </lineage>
</organism>
<keyword evidence="3" id="KW-1185">Reference proteome</keyword>
<name>A0A314ZII7_PRUYE</name>
<comment type="caution">
    <text evidence="2">The sequence shown here is derived from an EMBL/GenBank/DDBJ whole genome shotgun (WGS) entry which is preliminary data.</text>
</comment>
<gene>
    <name evidence="2" type="ORF">Pyn_37654</name>
</gene>
<proteinExistence type="predicted"/>
<reference evidence="2 3" key="1">
    <citation type="submission" date="2018-02" db="EMBL/GenBank/DDBJ databases">
        <title>Draft genome of wild Prunus yedoensis var. nudiflora.</title>
        <authorList>
            <person name="Baek S."/>
            <person name="Kim J.-H."/>
            <person name="Choi K."/>
            <person name="Kim G.-B."/>
            <person name="Cho A."/>
            <person name="Jang H."/>
            <person name="Shin C.-H."/>
            <person name="Yu H.-J."/>
            <person name="Mun J.-H."/>
        </authorList>
    </citation>
    <scope>NUCLEOTIDE SEQUENCE [LARGE SCALE GENOMIC DNA]</scope>
    <source>
        <strain evidence="3">cv. Jeju island</strain>
        <tissue evidence="2">Leaf</tissue>
    </source>
</reference>
<sequence length="76" mass="8396">MDTGVSREVGGGSDPVGWAWKGNRKAHSEAGRAPPWPHHSGSEVPSLRVKGFTEKDSNISRKIHSSSYERYNLSYI</sequence>
<evidence type="ECO:0000256" key="1">
    <source>
        <dbReference type="SAM" id="MobiDB-lite"/>
    </source>
</evidence>
<feature type="region of interest" description="Disordered" evidence="1">
    <location>
        <begin position="1"/>
        <end position="48"/>
    </location>
</feature>
<evidence type="ECO:0000313" key="3">
    <source>
        <dbReference type="Proteomes" id="UP000250321"/>
    </source>
</evidence>
<protein>
    <submittedName>
        <fullName evidence="2">Uncharacterized protein</fullName>
    </submittedName>
</protein>
<dbReference type="Proteomes" id="UP000250321">
    <property type="component" value="Unassembled WGS sequence"/>
</dbReference>
<dbReference type="AlphaFoldDB" id="A0A314ZII7"/>
<evidence type="ECO:0000313" key="2">
    <source>
        <dbReference type="EMBL" id="PQQ18470.1"/>
    </source>
</evidence>
<accession>A0A314ZII7</accession>
<dbReference type="EMBL" id="PJQY01000106">
    <property type="protein sequence ID" value="PQQ18470.1"/>
    <property type="molecule type" value="Genomic_DNA"/>
</dbReference>